<accession>A0A1Z5R3V6</accession>
<dbReference type="AlphaFoldDB" id="A0A1Z5R3V6"/>
<feature type="signal peptide" evidence="2">
    <location>
        <begin position="1"/>
        <end position="17"/>
    </location>
</feature>
<protein>
    <recommendedName>
        <fullName evidence="5">Apple domain-containing protein</fullName>
    </recommendedName>
</protein>
<dbReference type="Proteomes" id="UP000000768">
    <property type="component" value="Chromosome 9"/>
</dbReference>
<evidence type="ECO:0000256" key="1">
    <source>
        <dbReference type="SAM" id="MobiDB-lite"/>
    </source>
</evidence>
<dbReference type="InParanoid" id="A0A1Z5R3V6"/>
<evidence type="ECO:0000313" key="4">
    <source>
        <dbReference type="Proteomes" id="UP000000768"/>
    </source>
</evidence>
<keyword evidence="2" id="KW-0732">Signal</keyword>
<proteinExistence type="predicted"/>
<feature type="region of interest" description="Disordered" evidence="1">
    <location>
        <begin position="67"/>
        <end position="90"/>
    </location>
</feature>
<organism evidence="3 4">
    <name type="scientific">Sorghum bicolor</name>
    <name type="common">Sorghum</name>
    <name type="synonym">Sorghum vulgare</name>
    <dbReference type="NCBI Taxonomy" id="4558"/>
    <lineage>
        <taxon>Eukaryota</taxon>
        <taxon>Viridiplantae</taxon>
        <taxon>Streptophyta</taxon>
        <taxon>Embryophyta</taxon>
        <taxon>Tracheophyta</taxon>
        <taxon>Spermatophyta</taxon>
        <taxon>Magnoliopsida</taxon>
        <taxon>Liliopsida</taxon>
        <taxon>Poales</taxon>
        <taxon>Poaceae</taxon>
        <taxon>PACMAD clade</taxon>
        <taxon>Panicoideae</taxon>
        <taxon>Andropogonodae</taxon>
        <taxon>Andropogoneae</taxon>
        <taxon>Sorghinae</taxon>
        <taxon>Sorghum</taxon>
    </lineage>
</organism>
<keyword evidence="4" id="KW-1185">Reference proteome</keyword>
<dbReference type="Gramene" id="OQU78115">
    <property type="protein sequence ID" value="OQU78115"/>
    <property type="gene ID" value="SORBI_3009G157450"/>
</dbReference>
<reference evidence="3" key="1">
    <citation type="journal article" date="2009" name="Nature">
        <title>The Sorghum bicolor genome and the diversification of grasses.</title>
        <authorList>
            <person name="Paterson A.H."/>
            <person name="Bowers J.E."/>
            <person name="Bruggmann R."/>
            <person name="Dubchak I."/>
            <person name="Grimwood J."/>
            <person name="Gundlach H."/>
            <person name="Haberer G."/>
            <person name="Hellsten U."/>
            <person name="Mitros T."/>
            <person name="Poliakov A."/>
            <person name="Schmutz J."/>
            <person name="Spannagl M."/>
            <person name="Tang H."/>
            <person name="Wang X."/>
            <person name="Wicker T."/>
            <person name="Bharti A.K."/>
            <person name="Chapman J."/>
            <person name="Feltus F.A."/>
            <person name="Gowik U."/>
            <person name="Grigoriev I.V."/>
            <person name="Lyons E."/>
            <person name="Maher C.A."/>
            <person name="Martis M."/>
            <person name="Narechania A."/>
            <person name="Otillar R.P."/>
            <person name="Penning B.W."/>
            <person name="Salamov A.A."/>
            <person name="Wang Y."/>
            <person name="Zhang L."/>
            <person name="Carpita N.C."/>
            <person name="Freeling M."/>
            <person name="Gingle A.R."/>
            <person name="Hash C.T."/>
            <person name="Keller B."/>
            <person name="Klein P."/>
            <person name="Kresovich S."/>
            <person name="McCann M.C."/>
            <person name="Ming R."/>
            <person name="Peterson D.G."/>
            <person name="Mehboob-ur-Rahman"/>
            <person name="Ware D."/>
            <person name="Westhoff P."/>
            <person name="Mayer K.F."/>
            <person name="Messing J."/>
            <person name="Rokhsar D.S."/>
        </authorList>
    </citation>
    <scope>NUCLEOTIDE SEQUENCE [LARGE SCALE GENOMIC DNA]</scope>
</reference>
<evidence type="ECO:0000313" key="3">
    <source>
        <dbReference type="EMBL" id="OQU78115.1"/>
    </source>
</evidence>
<dbReference type="EMBL" id="CM000768">
    <property type="protein sequence ID" value="OQU78115.1"/>
    <property type="molecule type" value="Genomic_DNA"/>
</dbReference>
<evidence type="ECO:0008006" key="5">
    <source>
        <dbReference type="Google" id="ProtNLM"/>
    </source>
</evidence>
<sequence length="136" mass="14998">MAGLLLLSMVRWGGGDAGLLRVRGDCKPEELLHGSRELCREHCTRQPRASSWPGQCTIATNHITMRGIGGRPRPLTARARGGSDRREVRRERAQGRLAVGDLLDVPDLVVLPDPLLEVLHHPSRVQRLHAVAVEGR</sequence>
<name>A0A1Z5R3V6_SORBI</name>
<evidence type="ECO:0000256" key="2">
    <source>
        <dbReference type="SAM" id="SignalP"/>
    </source>
</evidence>
<reference evidence="3" key="2">
    <citation type="submission" date="2017-02" db="EMBL/GenBank/DDBJ databases">
        <title>WGS assembly of Sorghum bicolor.</title>
        <authorList>
            <person name="Paterson A."/>
            <person name="Mullet J."/>
            <person name="Bowers J."/>
            <person name="Bruggmann R."/>
            <person name="Dubchak I."/>
            <person name="Grimwood J."/>
            <person name="Gundlach H."/>
            <person name="Haberer G."/>
            <person name="Hellsten U."/>
            <person name="Mitros T."/>
            <person name="Poliakov A."/>
            <person name="Schmutz J."/>
            <person name="Spannagl M."/>
            <person name="Tang H."/>
            <person name="Wang X."/>
            <person name="Wicker T."/>
            <person name="Bharti A."/>
            <person name="Chapman J."/>
            <person name="Feltus F."/>
            <person name="Gowik U."/>
            <person name="Grigoriev I."/>
            <person name="Lyons E."/>
            <person name="Maher C."/>
            <person name="Martis M."/>
            <person name="Narechania A."/>
            <person name="Otillar R."/>
            <person name="Penning B."/>
            <person name="Salamov A."/>
            <person name="Wang Y."/>
            <person name="Zhang L."/>
            <person name="Carpita N."/>
            <person name="Freeling M."/>
            <person name="Gingle A."/>
            <person name="Hash C."/>
            <person name="Keller B."/>
            <person name="Klein P."/>
            <person name="Kresovich S."/>
            <person name="Mccann M."/>
            <person name="Ming R."/>
            <person name="Peterson D."/>
            <person name="Rahman M."/>
            <person name="Ware D."/>
            <person name="Westhoff P."/>
            <person name="Mayer K."/>
            <person name="Messing J."/>
            <person name="Sims D."/>
            <person name="Jenkins J."/>
            <person name="Shu S."/>
            <person name="Rokhsar D."/>
        </authorList>
    </citation>
    <scope>NUCLEOTIDE SEQUENCE</scope>
</reference>
<gene>
    <name evidence="3" type="ORF">SORBI_3009G157450</name>
</gene>
<feature type="chain" id="PRO_5013074578" description="Apple domain-containing protein" evidence="2">
    <location>
        <begin position="18"/>
        <end position="136"/>
    </location>
</feature>
<feature type="compositionally biased region" description="Basic and acidic residues" evidence="1">
    <location>
        <begin position="81"/>
        <end position="90"/>
    </location>
</feature>